<gene>
    <name evidence="1" type="ORF">TKK_016750</name>
</gene>
<comment type="caution">
    <text evidence="1">The sequence shown here is derived from an EMBL/GenBank/DDBJ whole genome shotgun (WGS) entry which is preliminary data.</text>
</comment>
<name>A0ABD2W4C9_9HYME</name>
<keyword evidence="2" id="KW-1185">Reference proteome</keyword>
<protein>
    <submittedName>
        <fullName evidence="1">Uncharacterized protein</fullName>
    </submittedName>
</protein>
<evidence type="ECO:0000313" key="2">
    <source>
        <dbReference type="Proteomes" id="UP001627154"/>
    </source>
</evidence>
<dbReference type="Proteomes" id="UP001627154">
    <property type="component" value="Unassembled WGS sequence"/>
</dbReference>
<proteinExistence type="predicted"/>
<organism evidence="1 2">
    <name type="scientific">Trichogramma kaykai</name>
    <dbReference type="NCBI Taxonomy" id="54128"/>
    <lineage>
        <taxon>Eukaryota</taxon>
        <taxon>Metazoa</taxon>
        <taxon>Ecdysozoa</taxon>
        <taxon>Arthropoda</taxon>
        <taxon>Hexapoda</taxon>
        <taxon>Insecta</taxon>
        <taxon>Pterygota</taxon>
        <taxon>Neoptera</taxon>
        <taxon>Endopterygota</taxon>
        <taxon>Hymenoptera</taxon>
        <taxon>Apocrita</taxon>
        <taxon>Proctotrupomorpha</taxon>
        <taxon>Chalcidoidea</taxon>
        <taxon>Trichogrammatidae</taxon>
        <taxon>Trichogramma</taxon>
    </lineage>
</organism>
<dbReference type="EMBL" id="JBJJXI010000136">
    <property type="protein sequence ID" value="KAL3387616.1"/>
    <property type="molecule type" value="Genomic_DNA"/>
</dbReference>
<reference evidence="1 2" key="1">
    <citation type="journal article" date="2024" name="bioRxiv">
        <title>A reference genome for Trichogramma kaykai: A tiny desert-dwelling parasitoid wasp with competing sex-ratio distorters.</title>
        <authorList>
            <person name="Culotta J."/>
            <person name="Lindsey A.R."/>
        </authorList>
    </citation>
    <scope>NUCLEOTIDE SEQUENCE [LARGE SCALE GENOMIC DNA]</scope>
    <source>
        <strain evidence="1 2">KSX58</strain>
    </source>
</reference>
<dbReference type="AlphaFoldDB" id="A0ABD2W4C9"/>
<accession>A0ABD2W4C9</accession>
<evidence type="ECO:0000313" key="1">
    <source>
        <dbReference type="EMBL" id="KAL3387616.1"/>
    </source>
</evidence>
<sequence>MRHTDRIAPTIFTHTLASTLQTSQQRVDPLHVQDRASLDLLVGTITTAIYNTLDVLAPLRNVTIKSKARPWVTPELRSAIRSRDRAYRRARRNPSASHIASYRKSRSTLRNILDSAKNRFLSSKINTAHDSSACWRALRGLGLSRDTKPSPLLLFSPDELNNHYASV</sequence>